<dbReference type="Proteomes" id="UP001145742">
    <property type="component" value="Unassembled WGS sequence"/>
</dbReference>
<protein>
    <submittedName>
        <fullName evidence="2">Uncharacterized protein</fullName>
    </submittedName>
</protein>
<gene>
    <name evidence="2" type="ORF">WISP_132881</name>
</gene>
<organism evidence="2 3">
    <name type="scientific">Willisornis vidua</name>
    <name type="common">Xingu scale-backed antbird</name>
    <dbReference type="NCBI Taxonomy" id="1566151"/>
    <lineage>
        <taxon>Eukaryota</taxon>
        <taxon>Metazoa</taxon>
        <taxon>Chordata</taxon>
        <taxon>Craniata</taxon>
        <taxon>Vertebrata</taxon>
        <taxon>Euteleostomi</taxon>
        <taxon>Archelosauria</taxon>
        <taxon>Archosauria</taxon>
        <taxon>Dinosauria</taxon>
        <taxon>Saurischia</taxon>
        <taxon>Theropoda</taxon>
        <taxon>Coelurosauria</taxon>
        <taxon>Aves</taxon>
        <taxon>Neognathae</taxon>
        <taxon>Neoaves</taxon>
        <taxon>Telluraves</taxon>
        <taxon>Australaves</taxon>
        <taxon>Passeriformes</taxon>
        <taxon>Thamnophilidae</taxon>
        <taxon>Willisornis</taxon>
    </lineage>
</organism>
<feature type="region of interest" description="Disordered" evidence="1">
    <location>
        <begin position="1"/>
        <end position="30"/>
    </location>
</feature>
<sequence>MPAKMGRVSGKEVTPLGAGTVRSFSKPGADVPQTLGIKLDAKGCIQTRPAHDYTVDMYISPFSTLIKRFIKAVEMFDIPGETRLEAKADFWMPSQE</sequence>
<keyword evidence="3" id="KW-1185">Reference proteome</keyword>
<reference evidence="2" key="1">
    <citation type="submission" date="2019-10" db="EMBL/GenBank/DDBJ databases">
        <authorList>
            <person name="Soares A.E.R."/>
            <person name="Aleixo A."/>
            <person name="Schneider P."/>
            <person name="Miyaki C.Y."/>
            <person name="Schneider M.P."/>
            <person name="Mello C."/>
            <person name="Vasconcelos A.T.R."/>
        </authorList>
    </citation>
    <scope>NUCLEOTIDE SEQUENCE</scope>
    <source>
        <tissue evidence="2">Muscle</tissue>
    </source>
</reference>
<dbReference type="EMBL" id="WHWB01034642">
    <property type="protein sequence ID" value="KAJ7406598.1"/>
    <property type="molecule type" value="Genomic_DNA"/>
</dbReference>
<evidence type="ECO:0000313" key="2">
    <source>
        <dbReference type="EMBL" id="KAJ7406598.1"/>
    </source>
</evidence>
<accession>A0ABQ9CV75</accession>
<evidence type="ECO:0000313" key="3">
    <source>
        <dbReference type="Proteomes" id="UP001145742"/>
    </source>
</evidence>
<proteinExistence type="predicted"/>
<comment type="caution">
    <text evidence="2">The sequence shown here is derived from an EMBL/GenBank/DDBJ whole genome shotgun (WGS) entry which is preliminary data.</text>
</comment>
<evidence type="ECO:0000256" key="1">
    <source>
        <dbReference type="SAM" id="MobiDB-lite"/>
    </source>
</evidence>
<name>A0ABQ9CV75_9PASS</name>